<evidence type="ECO:0000256" key="1">
    <source>
        <dbReference type="ARBA" id="ARBA00022723"/>
    </source>
</evidence>
<dbReference type="HOGENOM" id="CLU_026673_11_2_5"/>
<evidence type="ECO:0000256" key="3">
    <source>
        <dbReference type="ARBA" id="ARBA00023002"/>
    </source>
</evidence>
<dbReference type="GO" id="GO:0008270">
    <property type="term" value="F:zinc ion binding"/>
    <property type="evidence" value="ECO:0007669"/>
    <property type="project" value="InterPro"/>
</dbReference>
<dbReference type="InterPro" id="IPR020843">
    <property type="entry name" value="ER"/>
</dbReference>
<organism evidence="6 7">
    <name type="scientific">Celeribacter indicus</name>
    <dbReference type="NCBI Taxonomy" id="1208324"/>
    <lineage>
        <taxon>Bacteria</taxon>
        <taxon>Pseudomonadati</taxon>
        <taxon>Pseudomonadota</taxon>
        <taxon>Alphaproteobacteria</taxon>
        <taxon>Rhodobacterales</taxon>
        <taxon>Roseobacteraceae</taxon>
        <taxon>Celeribacter</taxon>
    </lineage>
</organism>
<reference evidence="6 7" key="1">
    <citation type="journal article" date="2014" name="Int. J. Syst. Evol. Microbiol.">
        <title>Celeribacter indicus sp. nov., a polycyclic aromatic hydrocarbon-degrading bacterium from deep-sea sediment and reclassification of Huaishuia halophila as Celeribacter halophilus comb. nov.</title>
        <authorList>
            <person name="Lai Q."/>
            <person name="Cao J."/>
            <person name="Yuan J."/>
            <person name="Li F."/>
            <person name="Shao Z."/>
        </authorList>
    </citation>
    <scope>NUCLEOTIDE SEQUENCE [LARGE SCALE GENOMIC DNA]</scope>
    <source>
        <strain evidence="6">P73</strain>
        <plasmid evidence="7">Plasmid pP73A</plasmid>
    </source>
</reference>
<protein>
    <submittedName>
        <fullName evidence="6">Putative alcohol dehydrogenase</fullName>
    </submittedName>
</protein>
<dbReference type="PROSITE" id="PS00059">
    <property type="entry name" value="ADH_ZINC"/>
    <property type="match status" value="1"/>
</dbReference>
<gene>
    <name evidence="6" type="ORF">P73_4492</name>
</gene>
<geneLocation type="plasmid" evidence="6 7">
    <name>pP73A</name>
</geneLocation>
<proteinExistence type="inferred from homology"/>
<dbReference type="CDD" id="cd08239">
    <property type="entry name" value="THR_DH_like"/>
    <property type="match status" value="1"/>
</dbReference>
<comment type="similarity">
    <text evidence="4">Belongs to the zinc-containing alcohol dehydrogenase family.</text>
</comment>
<feature type="domain" description="Enoyl reductase (ER)" evidence="5">
    <location>
        <begin position="8"/>
        <end position="339"/>
    </location>
</feature>
<accession>A0A0B5EAA2</accession>
<dbReference type="Pfam" id="PF08240">
    <property type="entry name" value="ADH_N"/>
    <property type="match status" value="1"/>
</dbReference>
<sequence>MKAVVFLGEGELEIRDYPDPAPGPDEVIVEIRASGMCGTDLHHLHGPKRSEDQIVIEGHEPCGVVAEIGSAVHPNEARIGDRVMVHHYDGCRTCHECRSGSTQLCTHSKIVYGGLNGDGSHAHYMKVPAHTLVRLPDELSFKAGAAVSCGTGTAFGAIKRVDLTGEDTVAIFGQGPVGLSCTMFAKAFGARVIALDIGEERLGMAKKFGADYVINPLKDDPVEAIRDLTRGGHGADKSIECSANRDARRQALEAVRLNGTACMVGAYGDMQVDVHQIIQLQKSLLGSLTFSKNMQYDCAAFVAERGLDVETLFTHDFRLEEARRAYDLFDERKIGKGVFVFD</sequence>
<dbReference type="InterPro" id="IPR036291">
    <property type="entry name" value="NAD(P)-bd_dom_sf"/>
</dbReference>
<dbReference type="PANTHER" id="PTHR43401:SF2">
    <property type="entry name" value="L-THREONINE 3-DEHYDROGENASE"/>
    <property type="match status" value="1"/>
</dbReference>
<dbReference type="InterPro" id="IPR013154">
    <property type="entry name" value="ADH-like_N"/>
</dbReference>
<keyword evidence="3" id="KW-0560">Oxidoreductase</keyword>
<keyword evidence="2 4" id="KW-0862">Zinc</keyword>
<dbReference type="KEGG" id="cid:P73_4492"/>
<comment type="cofactor">
    <cofactor evidence="4">
        <name>Zn(2+)</name>
        <dbReference type="ChEBI" id="CHEBI:29105"/>
    </cofactor>
</comment>
<dbReference type="GO" id="GO:0016616">
    <property type="term" value="F:oxidoreductase activity, acting on the CH-OH group of donors, NAD or NADP as acceptor"/>
    <property type="evidence" value="ECO:0007669"/>
    <property type="project" value="UniProtKB-ARBA"/>
</dbReference>
<keyword evidence="7" id="KW-1185">Reference proteome</keyword>
<evidence type="ECO:0000256" key="2">
    <source>
        <dbReference type="ARBA" id="ARBA00022833"/>
    </source>
</evidence>
<dbReference type="AlphaFoldDB" id="A0A0B5EAA2"/>
<dbReference type="SMART" id="SM00829">
    <property type="entry name" value="PKS_ER"/>
    <property type="match status" value="1"/>
</dbReference>
<dbReference type="Gene3D" id="3.40.50.720">
    <property type="entry name" value="NAD(P)-binding Rossmann-like Domain"/>
    <property type="match status" value="1"/>
</dbReference>
<dbReference type="InterPro" id="IPR002328">
    <property type="entry name" value="ADH_Zn_CS"/>
</dbReference>
<dbReference type="InterPro" id="IPR050129">
    <property type="entry name" value="Zn_alcohol_dh"/>
</dbReference>
<evidence type="ECO:0000259" key="5">
    <source>
        <dbReference type="SMART" id="SM00829"/>
    </source>
</evidence>
<dbReference type="SUPFAM" id="SSF50129">
    <property type="entry name" value="GroES-like"/>
    <property type="match status" value="1"/>
</dbReference>
<dbReference type="Proteomes" id="UP000031521">
    <property type="component" value="Plasmid pP73A"/>
</dbReference>
<dbReference type="Pfam" id="PF00107">
    <property type="entry name" value="ADH_zinc_N"/>
    <property type="match status" value="1"/>
</dbReference>
<dbReference type="Gene3D" id="3.90.180.10">
    <property type="entry name" value="Medium-chain alcohol dehydrogenases, catalytic domain"/>
    <property type="match status" value="1"/>
</dbReference>
<keyword evidence="1 4" id="KW-0479">Metal-binding</keyword>
<evidence type="ECO:0000313" key="7">
    <source>
        <dbReference type="Proteomes" id="UP000031521"/>
    </source>
</evidence>
<name>A0A0B5EAA2_9RHOB</name>
<dbReference type="EMBL" id="CP004394">
    <property type="protein sequence ID" value="AJE49207.1"/>
    <property type="molecule type" value="Genomic_DNA"/>
</dbReference>
<evidence type="ECO:0000256" key="4">
    <source>
        <dbReference type="RuleBase" id="RU361277"/>
    </source>
</evidence>
<dbReference type="PANTHER" id="PTHR43401">
    <property type="entry name" value="L-THREONINE 3-DEHYDROGENASE"/>
    <property type="match status" value="1"/>
</dbReference>
<dbReference type="OrthoDB" id="5295340at2"/>
<dbReference type="SUPFAM" id="SSF51735">
    <property type="entry name" value="NAD(P)-binding Rossmann-fold domains"/>
    <property type="match status" value="1"/>
</dbReference>
<dbReference type="InterPro" id="IPR013149">
    <property type="entry name" value="ADH-like_C"/>
</dbReference>
<evidence type="ECO:0000313" key="6">
    <source>
        <dbReference type="EMBL" id="AJE49207.1"/>
    </source>
</evidence>
<dbReference type="InterPro" id="IPR011032">
    <property type="entry name" value="GroES-like_sf"/>
</dbReference>
<dbReference type="RefSeq" id="WP_043872174.1">
    <property type="nucleotide sequence ID" value="NZ_CP004394.1"/>
</dbReference>
<keyword evidence="6" id="KW-0614">Plasmid</keyword>